<evidence type="ECO:0000313" key="6">
    <source>
        <dbReference type="RefSeq" id="XP_047740730.1"/>
    </source>
</evidence>
<evidence type="ECO:0000313" key="8">
    <source>
        <dbReference type="RefSeq" id="XP_047740732.1"/>
    </source>
</evidence>
<dbReference type="InterPro" id="IPR000863">
    <property type="entry name" value="Sulfotransferase_dom"/>
</dbReference>
<dbReference type="RefSeq" id="XP_047740732.1">
    <property type="nucleotide sequence ID" value="XM_047884776.1"/>
</dbReference>
<evidence type="ECO:0000313" key="7">
    <source>
        <dbReference type="RefSeq" id="XP_047740731.1"/>
    </source>
</evidence>
<evidence type="ECO:0000256" key="1">
    <source>
        <dbReference type="ARBA" id="ARBA00005771"/>
    </source>
</evidence>
<dbReference type="OrthoDB" id="205623at2759"/>
<reference evidence="5 6" key="1">
    <citation type="submission" date="2025-04" db="UniProtKB">
        <authorList>
            <consortium name="RefSeq"/>
        </authorList>
    </citation>
    <scope>IDENTIFICATION</scope>
    <source>
        <tissue evidence="5 6">Whole organism</tissue>
    </source>
</reference>
<keyword evidence="4" id="KW-1185">Reference proteome</keyword>
<dbReference type="Gene3D" id="3.40.50.300">
    <property type="entry name" value="P-loop containing nucleotide triphosphate hydrolases"/>
    <property type="match status" value="1"/>
</dbReference>
<evidence type="ECO:0000313" key="4">
    <source>
        <dbReference type="Proteomes" id="UP000694843"/>
    </source>
</evidence>
<dbReference type="KEGG" id="hazt:108664841"/>
<dbReference type="PANTHER" id="PTHR11783">
    <property type="entry name" value="SULFOTRANSFERASE SULT"/>
    <property type="match status" value="1"/>
</dbReference>
<dbReference type="SUPFAM" id="SSF52540">
    <property type="entry name" value="P-loop containing nucleoside triphosphate hydrolases"/>
    <property type="match status" value="1"/>
</dbReference>
<proteinExistence type="inferred from homology"/>
<organism evidence="4 6">
    <name type="scientific">Hyalella azteca</name>
    <name type="common">Amphipod</name>
    <dbReference type="NCBI Taxonomy" id="294128"/>
    <lineage>
        <taxon>Eukaryota</taxon>
        <taxon>Metazoa</taxon>
        <taxon>Ecdysozoa</taxon>
        <taxon>Arthropoda</taxon>
        <taxon>Crustacea</taxon>
        <taxon>Multicrustacea</taxon>
        <taxon>Malacostraca</taxon>
        <taxon>Eumalacostraca</taxon>
        <taxon>Peracarida</taxon>
        <taxon>Amphipoda</taxon>
        <taxon>Senticaudata</taxon>
        <taxon>Talitrida</taxon>
        <taxon>Talitroidea</taxon>
        <taxon>Hyalellidae</taxon>
        <taxon>Hyalella</taxon>
    </lineage>
</organism>
<dbReference type="OMA" id="GMPEYNF"/>
<name>A0A979FU39_HYAAZ</name>
<keyword evidence="2" id="KW-0808">Transferase</keyword>
<feature type="domain" description="Sulfotransferase" evidence="3">
    <location>
        <begin position="66"/>
        <end position="348"/>
    </location>
</feature>
<evidence type="ECO:0000313" key="5">
    <source>
        <dbReference type="RefSeq" id="XP_047740729.1"/>
    </source>
</evidence>
<gene>
    <name evidence="5 6 7 8" type="primary">LOC108664841</name>
</gene>
<protein>
    <submittedName>
        <fullName evidence="5 6">Sulfotransferase 1C4</fullName>
    </submittedName>
</protein>
<dbReference type="Proteomes" id="UP000694843">
    <property type="component" value="Unplaced"/>
</dbReference>
<evidence type="ECO:0000256" key="2">
    <source>
        <dbReference type="ARBA" id="ARBA00022679"/>
    </source>
</evidence>
<dbReference type="AlphaFoldDB" id="A0A979FU39"/>
<dbReference type="RefSeq" id="XP_047740730.1">
    <property type="nucleotide sequence ID" value="XM_047884774.1"/>
</dbReference>
<dbReference type="RefSeq" id="XP_047740731.1">
    <property type="nucleotide sequence ID" value="XM_047884775.1"/>
</dbReference>
<dbReference type="GO" id="GO:0008146">
    <property type="term" value="F:sulfotransferase activity"/>
    <property type="evidence" value="ECO:0007669"/>
    <property type="project" value="InterPro"/>
</dbReference>
<comment type="similarity">
    <text evidence="1">Belongs to the sulfotransferase 1 family.</text>
</comment>
<sequence>MSDELDRLELSGGRYALALSAAQQKKYVEDFTGTRNKMFRIHPCGTIVCEGFKYIEKDVYNFTFRPDDVLVMSYLKCGTTWTQEIIWNMIYSPNQEHADTDEPLITRSPVIEADMFMMDALKKVPIDHFLKDPMFSHYRTRCPNPNPNRGLHLQLAESYTERRVLKTHLPFSCYQPGLLDKCKVIVCVRHPKDVMLSYQHHCRLIKTHGFKGTQDTFIKYFVEDLLAWGSYAHLLREALEFKSHPNIHFIYYEDMKADIDTELLKLNEFLGLKLNSEQLNNVQQQTCFDSMQKLDPYRLMVSEVTDKQVAEKDGPFIRQGKAGGWKGKLTAEQEEILDDYISKNFADLDLKVRYL</sequence>
<dbReference type="RefSeq" id="XP_047740729.1">
    <property type="nucleotide sequence ID" value="XM_047884773.1"/>
</dbReference>
<accession>A0A979FU39</accession>
<evidence type="ECO:0000259" key="3">
    <source>
        <dbReference type="Pfam" id="PF00685"/>
    </source>
</evidence>
<dbReference type="Pfam" id="PF00685">
    <property type="entry name" value="Sulfotransfer_1"/>
    <property type="match status" value="1"/>
</dbReference>
<dbReference type="InterPro" id="IPR027417">
    <property type="entry name" value="P-loop_NTPase"/>
</dbReference>
<dbReference type="GeneID" id="108664841"/>